<keyword evidence="7" id="KW-1185">Reference proteome</keyword>
<dbReference type="STRING" id="415747.SAMN03097708_01717"/>
<keyword evidence="4" id="KW-0812">Transmembrane</keyword>
<feature type="transmembrane region" description="Helical" evidence="4">
    <location>
        <begin position="82"/>
        <end position="103"/>
    </location>
</feature>
<dbReference type="SMART" id="SM00014">
    <property type="entry name" value="acidPPc"/>
    <property type="match status" value="1"/>
</dbReference>
<proteinExistence type="predicted"/>
<evidence type="ECO:0000256" key="2">
    <source>
        <dbReference type="ARBA" id="ARBA00032707"/>
    </source>
</evidence>
<feature type="domain" description="Phosphatidic acid phosphatase type 2/haloperoxidase" evidence="5">
    <location>
        <begin position="166"/>
        <end position="281"/>
    </location>
</feature>
<dbReference type="Proteomes" id="UP000199648">
    <property type="component" value="Unassembled WGS sequence"/>
</dbReference>
<dbReference type="SUPFAM" id="SSF48317">
    <property type="entry name" value="Acid phosphatase/Vanadium-dependent haloperoxidase"/>
    <property type="match status" value="1"/>
</dbReference>
<dbReference type="PANTHER" id="PTHR14969:SF13">
    <property type="entry name" value="AT30094P"/>
    <property type="match status" value="1"/>
</dbReference>
<dbReference type="EMBL" id="FMWD01000004">
    <property type="protein sequence ID" value="SCZ58474.1"/>
    <property type="molecule type" value="Genomic_DNA"/>
</dbReference>
<sequence length="292" mass="32793">MTMGTSQLHSWLLLGFGIGLVFGIRWLALRVVMLMASGWRPVLGKLTPHWRRTRPLRAWVETRIPRTYSFARNRFQPRPFTGLPLTLLTGALAYVFLLMGGLIEELLEATELHAFDQGFNAVLQPLRTPLLVGLFAWLTDLGGSAVLVGVTFVSTGFLWADRRSQFILPLWVAVAGSQLTTWLGKFAFNRDRPEFETFVTAPYASFPSGHATAAMAVYGFIAYALVRDLSGSRTRERFEVIFWSLVIIGTTGFSRVYLGVHYASDVAMGFLVGLFWLLVAFTLTEYQRANRN</sequence>
<dbReference type="InterPro" id="IPR000326">
    <property type="entry name" value="PAP2/HPO"/>
</dbReference>
<keyword evidence="4" id="KW-0472">Membrane</keyword>
<keyword evidence="4" id="KW-1133">Transmembrane helix</keyword>
<dbReference type="PANTHER" id="PTHR14969">
    <property type="entry name" value="SPHINGOSINE-1-PHOSPHATE PHOSPHOHYDROLASE"/>
    <property type="match status" value="1"/>
</dbReference>
<feature type="transmembrane region" description="Helical" evidence="4">
    <location>
        <begin position="134"/>
        <end position="159"/>
    </location>
</feature>
<gene>
    <name evidence="6" type="ORF">SAMN03097708_01717</name>
</gene>
<dbReference type="InterPro" id="IPR036938">
    <property type="entry name" value="PAP2/HPO_sf"/>
</dbReference>
<dbReference type="OrthoDB" id="9780918at2"/>
<feature type="transmembrane region" description="Helical" evidence="4">
    <location>
        <begin position="238"/>
        <end position="260"/>
    </location>
</feature>
<evidence type="ECO:0000256" key="1">
    <source>
        <dbReference type="ARBA" id="ARBA00012374"/>
    </source>
</evidence>
<dbReference type="AlphaFoldDB" id="A0A1G5Q9G5"/>
<feature type="transmembrane region" description="Helical" evidence="4">
    <location>
        <begin position="266"/>
        <end position="286"/>
    </location>
</feature>
<feature type="transmembrane region" description="Helical" evidence="4">
    <location>
        <begin position="166"/>
        <end position="188"/>
    </location>
</feature>
<accession>A0A1G5Q9G5</accession>
<dbReference type="Gene3D" id="1.20.144.10">
    <property type="entry name" value="Phosphatidic acid phosphatase type 2/haloperoxidase"/>
    <property type="match status" value="1"/>
</dbReference>
<comment type="catalytic activity">
    <reaction evidence="3">
        <text>di-trans,octa-cis-undecaprenyl diphosphate + H2O = di-trans,octa-cis-undecaprenyl phosphate + phosphate + H(+)</text>
        <dbReference type="Rhea" id="RHEA:28094"/>
        <dbReference type="ChEBI" id="CHEBI:15377"/>
        <dbReference type="ChEBI" id="CHEBI:15378"/>
        <dbReference type="ChEBI" id="CHEBI:43474"/>
        <dbReference type="ChEBI" id="CHEBI:58405"/>
        <dbReference type="ChEBI" id="CHEBI:60392"/>
        <dbReference type="EC" id="3.6.1.27"/>
    </reaction>
</comment>
<reference evidence="6 7" key="1">
    <citation type="submission" date="2016-10" db="EMBL/GenBank/DDBJ databases">
        <authorList>
            <person name="de Groot N.N."/>
        </authorList>
    </citation>
    <scope>NUCLEOTIDE SEQUENCE [LARGE SCALE GENOMIC DNA]</scope>
    <source>
        <strain evidence="6 7">HLD2</strain>
    </source>
</reference>
<name>A0A1G5Q9G5_9GAMM</name>
<organism evidence="6 7">
    <name type="scientific">Thiohalomonas denitrificans</name>
    <dbReference type="NCBI Taxonomy" id="415747"/>
    <lineage>
        <taxon>Bacteria</taxon>
        <taxon>Pseudomonadati</taxon>
        <taxon>Pseudomonadota</taxon>
        <taxon>Gammaproteobacteria</taxon>
        <taxon>Thiohalomonadales</taxon>
        <taxon>Thiohalomonadaceae</taxon>
        <taxon>Thiohalomonas</taxon>
    </lineage>
</organism>
<evidence type="ECO:0000313" key="7">
    <source>
        <dbReference type="Proteomes" id="UP000199648"/>
    </source>
</evidence>
<dbReference type="RefSeq" id="WP_092995378.1">
    <property type="nucleotide sequence ID" value="NZ_FMWD01000004.1"/>
</dbReference>
<evidence type="ECO:0000256" key="4">
    <source>
        <dbReference type="SAM" id="Phobius"/>
    </source>
</evidence>
<evidence type="ECO:0000313" key="6">
    <source>
        <dbReference type="EMBL" id="SCZ58474.1"/>
    </source>
</evidence>
<evidence type="ECO:0000259" key="5">
    <source>
        <dbReference type="SMART" id="SM00014"/>
    </source>
</evidence>
<dbReference type="GO" id="GO:0050380">
    <property type="term" value="F:undecaprenyl-diphosphatase activity"/>
    <property type="evidence" value="ECO:0007669"/>
    <property type="project" value="UniProtKB-EC"/>
</dbReference>
<feature type="transmembrane region" description="Helical" evidence="4">
    <location>
        <begin position="208"/>
        <end position="226"/>
    </location>
</feature>
<protein>
    <recommendedName>
        <fullName evidence="1">undecaprenyl-diphosphate phosphatase</fullName>
        <ecNumber evidence="1">3.6.1.27</ecNumber>
    </recommendedName>
    <alternativeName>
        <fullName evidence="2">Undecaprenyl pyrophosphate phosphatase</fullName>
    </alternativeName>
</protein>
<dbReference type="Pfam" id="PF01569">
    <property type="entry name" value="PAP2"/>
    <property type="match status" value="1"/>
</dbReference>
<evidence type="ECO:0000256" key="3">
    <source>
        <dbReference type="ARBA" id="ARBA00047594"/>
    </source>
</evidence>
<dbReference type="EC" id="3.6.1.27" evidence="1"/>
<dbReference type="CDD" id="cd03392">
    <property type="entry name" value="PAP2_like_2"/>
    <property type="match status" value="1"/>
</dbReference>
<feature type="transmembrane region" description="Helical" evidence="4">
    <location>
        <begin position="12"/>
        <end position="36"/>
    </location>
</feature>